<evidence type="ECO:0000313" key="3">
    <source>
        <dbReference type="Proteomes" id="UP000789375"/>
    </source>
</evidence>
<gene>
    <name evidence="2" type="ORF">FMOSSE_LOCUS8132</name>
</gene>
<organism evidence="2 3">
    <name type="scientific">Funneliformis mosseae</name>
    <name type="common">Endomycorrhizal fungus</name>
    <name type="synonym">Glomus mosseae</name>
    <dbReference type="NCBI Taxonomy" id="27381"/>
    <lineage>
        <taxon>Eukaryota</taxon>
        <taxon>Fungi</taxon>
        <taxon>Fungi incertae sedis</taxon>
        <taxon>Mucoromycota</taxon>
        <taxon>Glomeromycotina</taxon>
        <taxon>Glomeromycetes</taxon>
        <taxon>Glomerales</taxon>
        <taxon>Glomeraceae</taxon>
        <taxon>Funneliformis</taxon>
    </lineage>
</organism>
<feature type="compositionally biased region" description="Basic and acidic residues" evidence="1">
    <location>
        <begin position="86"/>
        <end position="95"/>
    </location>
</feature>
<sequence>MRRVKFDTLHQSGSKGISRIIEALNSSLRDLMKNDEAIRKEYESLNMWLNADVPEKVKNKRLKVNDKDSRAIFKKESEEVQAVLTNDKESQKSDEEQAVSTNDKKSQEIDIRNWEQGSYVESILEHVERALFRFLIFLNPSKLKQEITMRTGITQIEGRWCDEKLQRLSTLSLELVDCLEKDDRNRTRRVGYFALDIVNKLKSTDEGHLSQIVRLAVDEEKAFVNIWKSLVTRKDESARIQKFISLMNVCFDMTESGTI</sequence>
<comment type="caution">
    <text evidence="2">The sequence shown here is derived from an EMBL/GenBank/DDBJ whole genome shotgun (WGS) entry which is preliminary data.</text>
</comment>
<evidence type="ECO:0000313" key="2">
    <source>
        <dbReference type="EMBL" id="CAG8584756.1"/>
    </source>
</evidence>
<evidence type="ECO:0000256" key="1">
    <source>
        <dbReference type="SAM" id="MobiDB-lite"/>
    </source>
</evidence>
<dbReference type="EMBL" id="CAJVPP010002044">
    <property type="protein sequence ID" value="CAG8584756.1"/>
    <property type="molecule type" value="Genomic_DNA"/>
</dbReference>
<protein>
    <submittedName>
        <fullName evidence="2">2518_t:CDS:1</fullName>
    </submittedName>
</protein>
<dbReference type="Proteomes" id="UP000789375">
    <property type="component" value="Unassembled WGS sequence"/>
</dbReference>
<reference evidence="2" key="1">
    <citation type="submission" date="2021-06" db="EMBL/GenBank/DDBJ databases">
        <authorList>
            <person name="Kallberg Y."/>
            <person name="Tangrot J."/>
            <person name="Rosling A."/>
        </authorList>
    </citation>
    <scope>NUCLEOTIDE SEQUENCE</scope>
    <source>
        <strain evidence="2">87-6 pot B 2015</strain>
    </source>
</reference>
<accession>A0A9N9G8N6</accession>
<dbReference type="AlphaFoldDB" id="A0A9N9G8N6"/>
<keyword evidence="3" id="KW-1185">Reference proteome</keyword>
<feature type="region of interest" description="Disordered" evidence="1">
    <location>
        <begin position="86"/>
        <end position="107"/>
    </location>
</feature>
<name>A0A9N9G8N6_FUNMO</name>
<proteinExistence type="predicted"/>